<comment type="caution">
    <text evidence="3">The sequence shown here is derived from an EMBL/GenBank/DDBJ whole genome shotgun (WGS) entry which is preliminary data.</text>
</comment>
<dbReference type="InterPro" id="IPR000523">
    <property type="entry name" value="Mg_chelatse_chII-like_cat_dom"/>
</dbReference>
<dbReference type="Proteomes" id="UP000813420">
    <property type="component" value="Unassembled WGS sequence"/>
</dbReference>
<reference evidence="3" key="2">
    <citation type="submission" date="2021-09" db="EMBL/GenBank/DDBJ databases">
        <authorList>
            <person name="Gilroy R."/>
        </authorList>
    </citation>
    <scope>NUCLEOTIDE SEQUENCE</scope>
    <source>
        <strain evidence="3">USAMLcec4-12693</strain>
    </source>
</reference>
<dbReference type="InterPro" id="IPR003593">
    <property type="entry name" value="AAA+_ATPase"/>
</dbReference>
<evidence type="ECO:0000313" key="4">
    <source>
        <dbReference type="Proteomes" id="UP000813420"/>
    </source>
</evidence>
<dbReference type="CDD" id="cd00009">
    <property type="entry name" value="AAA"/>
    <property type="match status" value="1"/>
</dbReference>
<dbReference type="InterPro" id="IPR025158">
    <property type="entry name" value="Mg_chelat-rel_C"/>
</dbReference>
<sequence length="515" mass="56413">MAFSVVLSAGIRGMHVELVHVEADISNGLPVFHMVGYLSSEVKEAAERVRTAIRNADIVLPAKKIMVNLAPATMRKKGASYDLPIALAVLASLGVIPKEELERVLVIGELSLSGHVRKVSGILPIVKQARDAGCHTCILPLANRTEGNLVEGIRMIGVSHLKEALGYLTHTLEPEALAGREGKEETDGVAEELTEFLDFAQVRGQQAVKRAAEVAAAGGHNLLLVGPPGSGKSMIARRIPTILPPPTEEESMEITTVYSIRGMVDERHPLITGRPFREVHHTVTRAALIGGGAVPVPGELSLAHGGVLFLDELTEFQKSVLEMLRQPLEERQVIIARSHGSYWFPANVMLTAAMNPCPCGNFPDMGKCSCTPSQIRRYLSRVSQPFLDRMDLCTEAPKIAYDDLKGTVKEESSEEIRERVCRARKIQTRRYAGTRVLSNAMLGSGDLERYCALDAEGEALMRKAFLALDLTARTYHKILKVARTIADLDGSEHIRAPHLKEAAGYRTMDKKYWGR</sequence>
<dbReference type="PANTHER" id="PTHR32039:SF7">
    <property type="entry name" value="COMPETENCE PROTEIN COMM"/>
    <property type="match status" value="1"/>
</dbReference>
<gene>
    <name evidence="3" type="ORF">K8V39_09980</name>
</gene>
<organism evidence="3 4">
    <name type="scientific">Merdimonas faecis</name>
    <dbReference type="NCBI Taxonomy" id="1653435"/>
    <lineage>
        <taxon>Bacteria</taxon>
        <taxon>Bacillati</taxon>
        <taxon>Bacillota</taxon>
        <taxon>Clostridia</taxon>
        <taxon>Lachnospirales</taxon>
        <taxon>Lachnospiraceae</taxon>
        <taxon>Merdimonas</taxon>
    </lineage>
</organism>
<dbReference type="SMART" id="SM00382">
    <property type="entry name" value="AAA"/>
    <property type="match status" value="1"/>
</dbReference>
<dbReference type="GO" id="GO:0005524">
    <property type="term" value="F:ATP binding"/>
    <property type="evidence" value="ECO:0007669"/>
    <property type="project" value="InterPro"/>
</dbReference>
<evidence type="ECO:0000259" key="2">
    <source>
        <dbReference type="SMART" id="SM00382"/>
    </source>
</evidence>
<dbReference type="InterPro" id="IPR020568">
    <property type="entry name" value="Ribosomal_Su5_D2-typ_SF"/>
</dbReference>
<dbReference type="RefSeq" id="WP_277272386.1">
    <property type="nucleotide sequence ID" value="NZ_DYXE01000084.1"/>
</dbReference>
<name>A0A9D3AJM8_9FIRM</name>
<dbReference type="EMBL" id="DYXE01000084">
    <property type="protein sequence ID" value="HJH50580.1"/>
    <property type="molecule type" value="Genomic_DNA"/>
</dbReference>
<evidence type="ECO:0000256" key="1">
    <source>
        <dbReference type="ARBA" id="ARBA00006354"/>
    </source>
</evidence>
<evidence type="ECO:0000313" key="3">
    <source>
        <dbReference type="EMBL" id="HJH50580.1"/>
    </source>
</evidence>
<dbReference type="InterPro" id="IPR004482">
    <property type="entry name" value="Mg_chelat-rel"/>
</dbReference>
<dbReference type="InterPro" id="IPR045006">
    <property type="entry name" value="CHLI-like"/>
</dbReference>
<dbReference type="PANTHER" id="PTHR32039">
    <property type="entry name" value="MAGNESIUM-CHELATASE SUBUNIT CHLI"/>
    <property type="match status" value="1"/>
</dbReference>
<protein>
    <submittedName>
        <fullName evidence="3">YifB family Mg chelatase-like AAA ATPase</fullName>
    </submittedName>
</protein>
<dbReference type="InterPro" id="IPR027417">
    <property type="entry name" value="P-loop_NTPase"/>
</dbReference>
<dbReference type="Pfam" id="PF13335">
    <property type="entry name" value="Mg_chelatase_C"/>
    <property type="match status" value="1"/>
</dbReference>
<reference evidence="3" key="1">
    <citation type="journal article" date="2021" name="PeerJ">
        <title>Extensive microbial diversity within the chicken gut microbiome revealed by metagenomics and culture.</title>
        <authorList>
            <person name="Gilroy R."/>
            <person name="Ravi A."/>
            <person name="Getino M."/>
            <person name="Pursley I."/>
            <person name="Horton D.L."/>
            <person name="Alikhan N.F."/>
            <person name="Baker D."/>
            <person name="Gharbi K."/>
            <person name="Hall N."/>
            <person name="Watson M."/>
            <person name="Adriaenssens E.M."/>
            <person name="Foster-Nyarko E."/>
            <person name="Jarju S."/>
            <person name="Secka A."/>
            <person name="Antonio M."/>
            <person name="Oren A."/>
            <person name="Chaudhuri R.R."/>
            <person name="La Ragione R."/>
            <person name="Hildebrand F."/>
            <person name="Pallen M.J."/>
        </authorList>
    </citation>
    <scope>NUCLEOTIDE SEQUENCE</scope>
    <source>
        <strain evidence="3">USAMLcec4-12693</strain>
    </source>
</reference>
<comment type="similarity">
    <text evidence="1">Belongs to the Mg-chelatase subunits D/I family. ComM subfamily.</text>
</comment>
<dbReference type="Gene3D" id="3.40.50.300">
    <property type="entry name" value="P-loop containing nucleotide triphosphate hydrolases"/>
    <property type="match status" value="1"/>
</dbReference>
<dbReference type="Gene3D" id="3.30.230.10">
    <property type="match status" value="1"/>
</dbReference>
<dbReference type="SUPFAM" id="SSF54211">
    <property type="entry name" value="Ribosomal protein S5 domain 2-like"/>
    <property type="match status" value="1"/>
</dbReference>
<dbReference type="NCBIfam" id="TIGR00368">
    <property type="entry name" value="YifB family Mg chelatase-like AAA ATPase"/>
    <property type="match status" value="1"/>
</dbReference>
<feature type="domain" description="AAA+ ATPase" evidence="2">
    <location>
        <begin position="218"/>
        <end position="363"/>
    </location>
</feature>
<dbReference type="Pfam" id="PF13541">
    <property type="entry name" value="ChlI"/>
    <property type="match status" value="1"/>
</dbReference>
<dbReference type="Pfam" id="PF01078">
    <property type="entry name" value="Mg_chelatase"/>
    <property type="match status" value="1"/>
</dbReference>
<dbReference type="AlphaFoldDB" id="A0A9D3AJM8"/>
<proteinExistence type="inferred from homology"/>
<dbReference type="SUPFAM" id="SSF52540">
    <property type="entry name" value="P-loop containing nucleoside triphosphate hydrolases"/>
    <property type="match status" value="1"/>
</dbReference>
<accession>A0A9D3AJM8</accession>
<dbReference type="InterPro" id="IPR014721">
    <property type="entry name" value="Ribsml_uS5_D2-typ_fold_subgr"/>
</dbReference>